<reference evidence="1 2" key="1">
    <citation type="journal article" date="2024" name="G3 (Bethesda)">
        <title>Genome assembly of Hibiscus sabdariffa L. provides insights into metabolisms of medicinal natural products.</title>
        <authorList>
            <person name="Kim T."/>
        </authorList>
    </citation>
    <scope>NUCLEOTIDE SEQUENCE [LARGE SCALE GENOMIC DNA]</scope>
    <source>
        <strain evidence="1">TK-2024</strain>
        <tissue evidence="1">Old leaves</tissue>
    </source>
</reference>
<dbReference type="Proteomes" id="UP001472677">
    <property type="component" value="Unassembled WGS sequence"/>
</dbReference>
<proteinExistence type="predicted"/>
<protein>
    <submittedName>
        <fullName evidence="1">Uncharacterized protein</fullName>
    </submittedName>
</protein>
<accession>A0ABR2F5B9</accession>
<dbReference type="EMBL" id="JBBPBM010000008">
    <property type="protein sequence ID" value="KAK8572220.1"/>
    <property type="molecule type" value="Genomic_DNA"/>
</dbReference>
<comment type="caution">
    <text evidence="1">The sequence shown here is derived from an EMBL/GenBank/DDBJ whole genome shotgun (WGS) entry which is preliminary data.</text>
</comment>
<keyword evidence="2" id="KW-1185">Reference proteome</keyword>
<sequence length="76" mass="8282">MALEFSVSSTSRLGTKVSARHGGEAVDRRWVKANADATCNLGGKMAAAEGVLRNNLYLPLVDDTHELLSRKWNVIL</sequence>
<name>A0ABR2F5B9_9ROSI</name>
<evidence type="ECO:0000313" key="1">
    <source>
        <dbReference type="EMBL" id="KAK8572220.1"/>
    </source>
</evidence>
<gene>
    <name evidence="1" type="ORF">V6N12_028278</name>
</gene>
<organism evidence="1 2">
    <name type="scientific">Hibiscus sabdariffa</name>
    <name type="common">roselle</name>
    <dbReference type="NCBI Taxonomy" id="183260"/>
    <lineage>
        <taxon>Eukaryota</taxon>
        <taxon>Viridiplantae</taxon>
        <taxon>Streptophyta</taxon>
        <taxon>Embryophyta</taxon>
        <taxon>Tracheophyta</taxon>
        <taxon>Spermatophyta</taxon>
        <taxon>Magnoliopsida</taxon>
        <taxon>eudicotyledons</taxon>
        <taxon>Gunneridae</taxon>
        <taxon>Pentapetalae</taxon>
        <taxon>rosids</taxon>
        <taxon>malvids</taxon>
        <taxon>Malvales</taxon>
        <taxon>Malvaceae</taxon>
        <taxon>Malvoideae</taxon>
        <taxon>Hibiscus</taxon>
    </lineage>
</organism>
<evidence type="ECO:0000313" key="2">
    <source>
        <dbReference type="Proteomes" id="UP001472677"/>
    </source>
</evidence>